<sequence>MYVCACSCAGRQTPDGRGAKFFQESSWQDVLKQGKSLDEIDTCSARAVSRMSEPEPEPDEYVETIFCLAMSICHGPEDVVMAHKLLNPTEFVESAEVMAVG</sequence>
<reference evidence="1" key="1">
    <citation type="submission" date="2018-11" db="EMBL/GenBank/DDBJ databases">
        <authorList>
            <consortium name="Pathogen Informatics"/>
        </authorList>
    </citation>
    <scope>NUCLEOTIDE SEQUENCE</scope>
</reference>
<evidence type="ECO:0000313" key="2">
    <source>
        <dbReference type="Proteomes" id="UP000784294"/>
    </source>
</evidence>
<evidence type="ECO:0000313" key="1">
    <source>
        <dbReference type="EMBL" id="VEL17785.1"/>
    </source>
</evidence>
<organism evidence="1 2">
    <name type="scientific">Protopolystoma xenopodis</name>
    <dbReference type="NCBI Taxonomy" id="117903"/>
    <lineage>
        <taxon>Eukaryota</taxon>
        <taxon>Metazoa</taxon>
        <taxon>Spiralia</taxon>
        <taxon>Lophotrochozoa</taxon>
        <taxon>Platyhelminthes</taxon>
        <taxon>Monogenea</taxon>
        <taxon>Polyopisthocotylea</taxon>
        <taxon>Polystomatidea</taxon>
        <taxon>Polystomatidae</taxon>
        <taxon>Protopolystoma</taxon>
    </lineage>
</organism>
<keyword evidence="2" id="KW-1185">Reference proteome</keyword>
<gene>
    <name evidence="1" type="ORF">PXEA_LOCUS11225</name>
</gene>
<accession>A0A3S5AIX9</accession>
<dbReference type="AlphaFoldDB" id="A0A3S5AIX9"/>
<proteinExistence type="predicted"/>
<name>A0A3S5AIX9_9PLAT</name>
<dbReference type="Proteomes" id="UP000784294">
    <property type="component" value="Unassembled WGS sequence"/>
</dbReference>
<protein>
    <submittedName>
        <fullName evidence="1">Uncharacterized protein</fullName>
    </submittedName>
</protein>
<comment type="caution">
    <text evidence="1">The sequence shown here is derived from an EMBL/GenBank/DDBJ whole genome shotgun (WGS) entry which is preliminary data.</text>
</comment>
<dbReference type="EMBL" id="CAAALY010034140">
    <property type="protein sequence ID" value="VEL17785.1"/>
    <property type="molecule type" value="Genomic_DNA"/>
</dbReference>